<dbReference type="KEGG" id="hru:Halru_2575"/>
<keyword evidence="4" id="KW-1185">Reference proteome</keyword>
<evidence type="ECO:0000256" key="1">
    <source>
        <dbReference type="SAM" id="MobiDB-lite"/>
    </source>
</evidence>
<evidence type="ECO:0000313" key="4">
    <source>
        <dbReference type="Proteomes" id="UP000010846"/>
    </source>
</evidence>
<dbReference type="AlphaFoldDB" id="L0IG00"/>
<keyword evidence="2" id="KW-1133">Transmembrane helix</keyword>
<feature type="region of interest" description="Disordered" evidence="1">
    <location>
        <begin position="33"/>
        <end position="74"/>
    </location>
</feature>
<dbReference type="Proteomes" id="UP000010846">
    <property type="component" value="Chromosome"/>
</dbReference>
<gene>
    <name evidence="3" type="ordered locus">Halru_2575</name>
</gene>
<feature type="compositionally biased region" description="Basic and acidic residues" evidence="1">
    <location>
        <begin position="35"/>
        <end position="64"/>
    </location>
</feature>
<dbReference type="InterPro" id="IPR058456">
    <property type="entry name" value="DUF8143"/>
</dbReference>
<feature type="transmembrane region" description="Helical" evidence="2">
    <location>
        <begin position="6"/>
        <end position="26"/>
    </location>
</feature>
<sequence length="74" mass="8301">MAMVAATMVALLFVSLAMFFGLWWLIEEETADPPVMDRAEAERRAIEQGGRGTKDGSPDERPNDERDDDDVGWD</sequence>
<dbReference type="EMBL" id="CP003050">
    <property type="protein sequence ID" value="AGB17156.1"/>
    <property type="molecule type" value="Genomic_DNA"/>
</dbReference>
<accession>L0IG00</accession>
<proteinExistence type="predicted"/>
<dbReference type="STRING" id="797302.Halru_2575"/>
<dbReference type="HOGENOM" id="CLU_2678808_0_0_2"/>
<keyword evidence="2" id="KW-0812">Transmembrane</keyword>
<evidence type="ECO:0000256" key="2">
    <source>
        <dbReference type="SAM" id="Phobius"/>
    </source>
</evidence>
<organism evidence="3 4">
    <name type="scientific">Halovivax ruber (strain DSM 18193 / JCM 13892 / XH-70)</name>
    <dbReference type="NCBI Taxonomy" id="797302"/>
    <lineage>
        <taxon>Archaea</taxon>
        <taxon>Methanobacteriati</taxon>
        <taxon>Methanobacteriota</taxon>
        <taxon>Stenosarchaea group</taxon>
        <taxon>Halobacteria</taxon>
        <taxon>Halobacteriales</taxon>
        <taxon>Natrialbaceae</taxon>
        <taxon>Halovivax</taxon>
    </lineage>
</organism>
<keyword evidence="2" id="KW-0472">Membrane</keyword>
<reference evidence="3" key="1">
    <citation type="submission" date="2011-09" db="EMBL/GenBank/DDBJ databases">
        <title>Complete sequence of Halovivax ruber XH-70.</title>
        <authorList>
            <consortium name="US DOE Joint Genome Institute"/>
            <person name="Lucas S."/>
            <person name="Han J."/>
            <person name="Lapidus A."/>
            <person name="Cheng J.-F."/>
            <person name="Goodwin L."/>
            <person name="Pitluck S."/>
            <person name="Peters L."/>
            <person name="Mikhailova N."/>
            <person name="Davenport K."/>
            <person name="Detter J.C."/>
            <person name="Han C."/>
            <person name="Tapia R."/>
            <person name="Land M."/>
            <person name="Hauser L."/>
            <person name="Kyrpides N."/>
            <person name="Ivanova N."/>
            <person name="Pagani I."/>
            <person name="Sproer C."/>
            <person name="Anderson I."/>
            <person name="Woyke T."/>
        </authorList>
    </citation>
    <scope>NUCLEOTIDE SEQUENCE</scope>
    <source>
        <strain evidence="3">XH-70</strain>
    </source>
</reference>
<dbReference type="Pfam" id="PF26467">
    <property type="entry name" value="DUF8143"/>
    <property type="match status" value="1"/>
</dbReference>
<dbReference type="eggNOG" id="arCOG11185">
    <property type="taxonomic scope" value="Archaea"/>
</dbReference>
<feature type="compositionally biased region" description="Acidic residues" evidence="1">
    <location>
        <begin position="65"/>
        <end position="74"/>
    </location>
</feature>
<evidence type="ECO:0000313" key="3">
    <source>
        <dbReference type="EMBL" id="AGB17156.1"/>
    </source>
</evidence>
<protein>
    <submittedName>
        <fullName evidence="3">Uncharacterized protein</fullName>
    </submittedName>
</protein>
<name>L0IG00_HALRX</name>